<dbReference type="AlphaFoldDB" id="K6ZV36"/>
<evidence type="ECO:0000313" key="1">
    <source>
        <dbReference type="EMBL" id="GAC32658.1"/>
    </source>
</evidence>
<organism evidence="1 2">
    <name type="scientific">Paraglaciecola polaris LMG 21857</name>
    <dbReference type="NCBI Taxonomy" id="1129793"/>
    <lineage>
        <taxon>Bacteria</taxon>
        <taxon>Pseudomonadati</taxon>
        <taxon>Pseudomonadota</taxon>
        <taxon>Gammaproteobacteria</taxon>
        <taxon>Alteromonadales</taxon>
        <taxon>Alteromonadaceae</taxon>
        <taxon>Paraglaciecola</taxon>
    </lineage>
</organism>
<dbReference type="RefSeq" id="WP_007104445.1">
    <property type="nucleotide sequence ID" value="NZ_BAER01000044.1"/>
</dbReference>
<protein>
    <submittedName>
        <fullName evidence="1">Uncharacterized protein</fullName>
    </submittedName>
</protein>
<dbReference type="EMBL" id="BAER01000044">
    <property type="protein sequence ID" value="GAC32658.1"/>
    <property type="molecule type" value="Genomic_DNA"/>
</dbReference>
<sequence>MSAIVSMAVELAVKDDSTDDSIYIGLYGSSGGREFNLNSQLNDYERGTKRVYVFNDPPSYYRVPLFFETVRPLDERLGAGYPGNNQNWVLADIEHVYIRKEKGNGLGINHLIVHLFGGSQGRISAHRTFEMVNLISYVSNESGLQLWLKEEITLPIAMQVASILEDREKINFDKIIGAKCSTN</sequence>
<dbReference type="Proteomes" id="UP000006322">
    <property type="component" value="Unassembled WGS sequence"/>
</dbReference>
<accession>K6ZV36</accession>
<keyword evidence="2" id="KW-1185">Reference proteome</keyword>
<comment type="caution">
    <text evidence="1">The sequence shown here is derived from an EMBL/GenBank/DDBJ whole genome shotgun (WGS) entry which is preliminary data.</text>
</comment>
<name>K6ZV36_9ALTE</name>
<reference evidence="2" key="1">
    <citation type="journal article" date="2014" name="Environ. Microbiol.">
        <title>Comparative genomics of the marine bacterial genus Glaciecola reveals the high degree of genomic diversity and genomic characteristic for cold adaptation.</title>
        <authorList>
            <person name="Qin Q.L."/>
            <person name="Xie B.B."/>
            <person name="Yu Y."/>
            <person name="Shu Y.L."/>
            <person name="Rong J.C."/>
            <person name="Zhang Y.J."/>
            <person name="Zhao D.L."/>
            <person name="Chen X.L."/>
            <person name="Zhang X.Y."/>
            <person name="Chen B."/>
            <person name="Zhou B.C."/>
            <person name="Zhang Y.Z."/>
        </authorList>
    </citation>
    <scope>NUCLEOTIDE SEQUENCE [LARGE SCALE GENOMIC DNA]</scope>
    <source>
        <strain evidence="2">LMG 21857</strain>
    </source>
</reference>
<gene>
    <name evidence="1" type="ORF">GPLA_1748</name>
</gene>
<proteinExistence type="predicted"/>
<evidence type="ECO:0000313" key="2">
    <source>
        <dbReference type="Proteomes" id="UP000006322"/>
    </source>
</evidence>